<accession>R7VA08</accession>
<dbReference type="PANTHER" id="PTHR45823:SF1">
    <property type="entry name" value="T-SNARE COILED-COIL HOMOLOGY DOMAIN-CONTAINING PROTEIN"/>
    <property type="match status" value="1"/>
</dbReference>
<evidence type="ECO:0000313" key="2">
    <source>
        <dbReference type="EMBL" id="ELU15658.1"/>
    </source>
</evidence>
<keyword evidence="4" id="KW-1185">Reference proteome</keyword>
<dbReference type="EMBL" id="KB293691">
    <property type="protein sequence ID" value="ELU15658.1"/>
    <property type="molecule type" value="Genomic_DNA"/>
</dbReference>
<dbReference type="OMA" id="SHFNYEV"/>
<reference evidence="3" key="3">
    <citation type="submission" date="2015-06" db="UniProtKB">
        <authorList>
            <consortium name="EnsemblMetazoa"/>
        </authorList>
    </citation>
    <scope>IDENTIFICATION</scope>
</reference>
<dbReference type="EMBL" id="AMQN01004515">
    <property type="status" value="NOT_ANNOTATED_CDS"/>
    <property type="molecule type" value="Genomic_DNA"/>
</dbReference>
<feature type="coiled-coil region" evidence="1">
    <location>
        <begin position="19"/>
        <end position="46"/>
    </location>
</feature>
<sequence length="264" mass="29636">MSTPVKTASPPKTRSSASREVLLDRILELKRDNARLRRNIDLHTDKNDMSLRYIRPTKYDGVLYFEDYYAQFVTVAAHHGWDDTTKGIVLLSHLEGKALSVAGACNTFAEMVEALSDACGREKGDAAALKLRSRCQKQGGSLEGLSRDIDGLVRRAYYSADARTSSKITIDAFINAIDDSTVRCKLRDSFPSSIEEALRKAKSYTINLEVEAQTHKHKPVVNVVCNTDPRIEHLEQQVAALSDQIKQMIQNRPPVRSHHCHQMK</sequence>
<dbReference type="STRING" id="283909.R7VA08"/>
<dbReference type="EnsemblMetazoa" id="CapteT187134">
    <property type="protein sequence ID" value="CapteP187134"/>
    <property type="gene ID" value="CapteG187134"/>
</dbReference>
<gene>
    <name evidence="2" type="ORF">CAPTEDRAFT_187134</name>
</gene>
<dbReference type="OrthoDB" id="6091153at2759"/>
<dbReference type="PANTHER" id="PTHR45823">
    <property type="entry name" value="T-SNARE COILED-COIL HOMOLOGY DOMAIN-CONTAINING PROTEIN"/>
    <property type="match status" value="1"/>
</dbReference>
<evidence type="ECO:0000313" key="3">
    <source>
        <dbReference type="EnsemblMetazoa" id="CapteP187134"/>
    </source>
</evidence>
<evidence type="ECO:0000256" key="1">
    <source>
        <dbReference type="SAM" id="Coils"/>
    </source>
</evidence>
<proteinExistence type="predicted"/>
<dbReference type="Proteomes" id="UP000014760">
    <property type="component" value="Unassembled WGS sequence"/>
</dbReference>
<name>R7VA08_CAPTE</name>
<dbReference type="HOGENOM" id="CLU_1054620_0_0_1"/>
<reference evidence="2 4" key="2">
    <citation type="journal article" date="2013" name="Nature">
        <title>Insights into bilaterian evolution from three spiralian genomes.</title>
        <authorList>
            <person name="Simakov O."/>
            <person name="Marletaz F."/>
            <person name="Cho S.J."/>
            <person name="Edsinger-Gonzales E."/>
            <person name="Havlak P."/>
            <person name="Hellsten U."/>
            <person name="Kuo D.H."/>
            <person name="Larsson T."/>
            <person name="Lv J."/>
            <person name="Arendt D."/>
            <person name="Savage R."/>
            <person name="Osoegawa K."/>
            <person name="de Jong P."/>
            <person name="Grimwood J."/>
            <person name="Chapman J.A."/>
            <person name="Shapiro H."/>
            <person name="Aerts A."/>
            <person name="Otillar R.P."/>
            <person name="Terry A.Y."/>
            <person name="Boore J.L."/>
            <person name="Grigoriev I.V."/>
            <person name="Lindberg D.R."/>
            <person name="Seaver E.C."/>
            <person name="Weisblat D.A."/>
            <person name="Putnam N.H."/>
            <person name="Rokhsar D.S."/>
        </authorList>
    </citation>
    <scope>NUCLEOTIDE SEQUENCE</scope>
    <source>
        <strain evidence="2 4">I ESC-2004</strain>
    </source>
</reference>
<keyword evidence="1" id="KW-0175">Coiled coil</keyword>
<evidence type="ECO:0000313" key="4">
    <source>
        <dbReference type="Proteomes" id="UP000014760"/>
    </source>
</evidence>
<protein>
    <submittedName>
        <fullName evidence="2 3">Uncharacterized protein</fullName>
    </submittedName>
</protein>
<organism evidence="2">
    <name type="scientific">Capitella teleta</name>
    <name type="common">Polychaete worm</name>
    <dbReference type="NCBI Taxonomy" id="283909"/>
    <lineage>
        <taxon>Eukaryota</taxon>
        <taxon>Metazoa</taxon>
        <taxon>Spiralia</taxon>
        <taxon>Lophotrochozoa</taxon>
        <taxon>Annelida</taxon>
        <taxon>Polychaeta</taxon>
        <taxon>Sedentaria</taxon>
        <taxon>Scolecida</taxon>
        <taxon>Capitellidae</taxon>
        <taxon>Capitella</taxon>
    </lineage>
</organism>
<reference evidence="4" key="1">
    <citation type="submission" date="2012-12" db="EMBL/GenBank/DDBJ databases">
        <authorList>
            <person name="Hellsten U."/>
            <person name="Grimwood J."/>
            <person name="Chapman J.A."/>
            <person name="Shapiro H."/>
            <person name="Aerts A."/>
            <person name="Otillar R.P."/>
            <person name="Terry A.Y."/>
            <person name="Boore J.L."/>
            <person name="Simakov O."/>
            <person name="Marletaz F."/>
            <person name="Cho S.-J."/>
            <person name="Edsinger-Gonzales E."/>
            <person name="Havlak P."/>
            <person name="Kuo D.-H."/>
            <person name="Larsson T."/>
            <person name="Lv J."/>
            <person name="Arendt D."/>
            <person name="Savage R."/>
            <person name="Osoegawa K."/>
            <person name="de Jong P."/>
            <person name="Lindberg D.R."/>
            <person name="Seaver E.C."/>
            <person name="Weisblat D.A."/>
            <person name="Putnam N.H."/>
            <person name="Grigoriev I.V."/>
            <person name="Rokhsar D.S."/>
        </authorList>
    </citation>
    <scope>NUCLEOTIDE SEQUENCE</scope>
    <source>
        <strain evidence="4">I ESC-2004</strain>
    </source>
</reference>
<dbReference type="AlphaFoldDB" id="R7VA08"/>